<reference evidence="1" key="1">
    <citation type="submission" date="2015-10" db="EMBL/GenBank/DDBJ databases">
        <title>EvidentialGene: Evidence-directed Construction of Complete mRNA Transcriptomes without Genomes.</title>
        <authorList>
            <person name="Gilbert D.G."/>
        </authorList>
    </citation>
    <scope>NUCLEOTIDE SEQUENCE</scope>
</reference>
<proteinExistence type="predicted"/>
<protein>
    <submittedName>
        <fullName evidence="1">Uncharacterized protein</fullName>
    </submittedName>
</protein>
<organism evidence="1">
    <name type="scientific">Daphnia magna</name>
    <dbReference type="NCBI Taxonomy" id="35525"/>
    <lineage>
        <taxon>Eukaryota</taxon>
        <taxon>Metazoa</taxon>
        <taxon>Ecdysozoa</taxon>
        <taxon>Arthropoda</taxon>
        <taxon>Crustacea</taxon>
        <taxon>Branchiopoda</taxon>
        <taxon>Diplostraca</taxon>
        <taxon>Cladocera</taxon>
        <taxon>Anomopoda</taxon>
        <taxon>Daphniidae</taxon>
        <taxon>Daphnia</taxon>
    </lineage>
</organism>
<sequence>MTILLLFSFLPYTYPPCPSSHSRNVPMGSVQACFVQQNQVGFSPATVLTFVSFPLCSYY</sequence>
<accession>A0A0P5CNW4</accession>
<dbReference type="EMBL" id="GDIQ01032326">
    <property type="protein sequence ID" value="JAN62411.1"/>
    <property type="molecule type" value="Transcribed_RNA"/>
</dbReference>
<dbReference type="AlphaFoldDB" id="A0A0P5CNW4"/>
<name>A0A0P5CNW4_9CRUS</name>
<evidence type="ECO:0000313" key="1">
    <source>
        <dbReference type="EMBL" id="JAN62411.1"/>
    </source>
</evidence>